<feature type="active site" description="Nucleophile" evidence="8">
    <location>
        <position position="35"/>
    </location>
</feature>
<dbReference type="PROSITE" id="PS00194">
    <property type="entry name" value="THIOREDOXIN_1"/>
    <property type="match status" value="1"/>
</dbReference>
<proteinExistence type="inferred from homology"/>
<feature type="disulfide bond" description="Redox-active" evidence="9">
    <location>
        <begin position="32"/>
        <end position="35"/>
    </location>
</feature>
<dbReference type="GO" id="GO:0015035">
    <property type="term" value="F:protein-disulfide reductase activity"/>
    <property type="evidence" value="ECO:0007669"/>
    <property type="project" value="UniProtKB-UniRule"/>
</dbReference>
<evidence type="ECO:0000256" key="6">
    <source>
        <dbReference type="NCBIfam" id="TIGR01068"/>
    </source>
</evidence>
<evidence type="ECO:0000256" key="3">
    <source>
        <dbReference type="ARBA" id="ARBA00022982"/>
    </source>
</evidence>
<dbReference type="InterPro" id="IPR017937">
    <property type="entry name" value="Thioredoxin_CS"/>
</dbReference>
<evidence type="ECO:0000256" key="2">
    <source>
        <dbReference type="ARBA" id="ARBA00022448"/>
    </source>
</evidence>
<dbReference type="AlphaFoldDB" id="A0A532URJ8"/>
<accession>A0A532URJ8</accession>
<feature type="active site" description="Nucleophile" evidence="8">
    <location>
        <position position="32"/>
    </location>
</feature>
<evidence type="ECO:0000256" key="9">
    <source>
        <dbReference type="PIRSR" id="PIRSR000077-4"/>
    </source>
</evidence>
<dbReference type="EMBL" id="NJBN01000012">
    <property type="protein sequence ID" value="TKJ37551.1"/>
    <property type="molecule type" value="Genomic_DNA"/>
</dbReference>
<reference evidence="11 12" key="1">
    <citation type="submission" date="2017-06" db="EMBL/GenBank/DDBJ databases">
        <title>Novel microbial phyla capable of carbon fixation and sulfur reduction in deep-sea sediments.</title>
        <authorList>
            <person name="Huang J."/>
            <person name="Baker B."/>
            <person name="Wang Y."/>
        </authorList>
    </citation>
    <scope>NUCLEOTIDE SEQUENCE [LARGE SCALE GENOMIC DNA]</scope>
    <source>
        <strain evidence="11">B3_LCP</strain>
    </source>
</reference>
<feature type="domain" description="Thioredoxin" evidence="10">
    <location>
        <begin position="1"/>
        <end position="107"/>
    </location>
</feature>
<dbReference type="NCBIfam" id="TIGR01068">
    <property type="entry name" value="thioredoxin"/>
    <property type="match status" value="1"/>
</dbReference>
<dbReference type="InterPro" id="IPR005746">
    <property type="entry name" value="Thioredoxin"/>
</dbReference>
<keyword evidence="4 9" id="KW-1015">Disulfide bond</keyword>
<dbReference type="PROSITE" id="PS51352">
    <property type="entry name" value="THIOREDOXIN_2"/>
    <property type="match status" value="1"/>
</dbReference>
<dbReference type="CDD" id="cd02947">
    <property type="entry name" value="TRX_family"/>
    <property type="match status" value="1"/>
</dbReference>
<dbReference type="Pfam" id="PF00085">
    <property type="entry name" value="Thioredoxin"/>
    <property type="match status" value="1"/>
</dbReference>
<dbReference type="Gene3D" id="3.40.30.10">
    <property type="entry name" value="Glutaredoxin"/>
    <property type="match status" value="1"/>
</dbReference>
<dbReference type="PANTHER" id="PTHR45663">
    <property type="entry name" value="GEO12009P1"/>
    <property type="match status" value="1"/>
</dbReference>
<feature type="site" description="Deprotonates C-terminal active site Cys" evidence="8">
    <location>
        <position position="26"/>
    </location>
</feature>
<dbReference type="InterPro" id="IPR036249">
    <property type="entry name" value="Thioredoxin-like_sf"/>
</dbReference>
<dbReference type="InterPro" id="IPR013766">
    <property type="entry name" value="Thioredoxin_domain"/>
</dbReference>
<organism evidence="11 12">
    <name type="scientific">candidate division LCP-89 bacterium B3_LCP</name>
    <dbReference type="NCBI Taxonomy" id="2012998"/>
    <lineage>
        <taxon>Bacteria</taxon>
        <taxon>Pseudomonadati</taxon>
        <taxon>Bacteria division LCP-89</taxon>
    </lineage>
</organism>
<sequence length="107" mass="11762">MSNLTHVTDASFKEEVLDNDLPVLVDFWAAWCGPCKLIGPIVEKIADANEGRLKIGKVDVDNNQQVAAQYGIRSIPTLILFKGGKPVEQIIGLVPMDQIQSKVDPYL</sequence>
<dbReference type="PRINTS" id="PR00421">
    <property type="entry name" value="THIOREDOXIN"/>
</dbReference>
<evidence type="ECO:0000256" key="1">
    <source>
        <dbReference type="ARBA" id="ARBA00008987"/>
    </source>
</evidence>
<evidence type="ECO:0000259" key="10">
    <source>
        <dbReference type="PROSITE" id="PS51352"/>
    </source>
</evidence>
<evidence type="ECO:0000313" key="11">
    <source>
        <dbReference type="EMBL" id="TKJ37551.1"/>
    </source>
</evidence>
<feature type="site" description="Contributes to redox potential value" evidence="8">
    <location>
        <position position="33"/>
    </location>
</feature>
<dbReference type="Proteomes" id="UP000319619">
    <property type="component" value="Unassembled WGS sequence"/>
</dbReference>
<feature type="site" description="Contributes to redox potential value" evidence="8">
    <location>
        <position position="34"/>
    </location>
</feature>
<protein>
    <recommendedName>
        <fullName evidence="6 7">Thioredoxin</fullName>
    </recommendedName>
</protein>
<evidence type="ECO:0000256" key="8">
    <source>
        <dbReference type="PIRSR" id="PIRSR000077-1"/>
    </source>
</evidence>
<evidence type="ECO:0000256" key="5">
    <source>
        <dbReference type="ARBA" id="ARBA00023284"/>
    </source>
</evidence>
<evidence type="ECO:0000313" key="12">
    <source>
        <dbReference type="Proteomes" id="UP000319619"/>
    </source>
</evidence>
<keyword evidence="3" id="KW-0249">Electron transport</keyword>
<dbReference type="PANTHER" id="PTHR45663:SF11">
    <property type="entry name" value="GEO12009P1"/>
    <property type="match status" value="1"/>
</dbReference>
<evidence type="ECO:0000256" key="7">
    <source>
        <dbReference type="PIRNR" id="PIRNR000077"/>
    </source>
</evidence>
<keyword evidence="2" id="KW-0813">Transport</keyword>
<name>A0A532URJ8_UNCL8</name>
<comment type="caution">
    <text evidence="11">The sequence shown here is derived from an EMBL/GenBank/DDBJ whole genome shotgun (WGS) entry which is preliminary data.</text>
</comment>
<keyword evidence="5 9" id="KW-0676">Redox-active center</keyword>
<gene>
    <name evidence="11" type="primary">trxA</name>
    <name evidence="11" type="ORF">CEE37_13625</name>
</gene>
<comment type="similarity">
    <text evidence="1 7">Belongs to the thioredoxin family.</text>
</comment>
<dbReference type="FunFam" id="3.40.30.10:FF:000001">
    <property type="entry name" value="Thioredoxin"/>
    <property type="match status" value="1"/>
</dbReference>
<dbReference type="GO" id="GO:0005737">
    <property type="term" value="C:cytoplasm"/>
    <property type="evidence" value="ECO:0007669"/>
    <property type="project" value="TreeGrafter"/>
</dbReference>
<evidence type="ECO:0000256" key="4">
    <source>
        <dbReference type="ARBA" id="ARBA00023157"/>
    </source>
</evidence>
<dbReference type="SUPFAM" id="SSF52833">
    <property type="entry name" value="Thioredoxin-like"/>
    <property type="match status" value="1"/>
</dbReference>
<dbReference type="PIRSF" id="PIRSF000077">
    <property type="entry name" value="Thioredoxin"/>
    <property type="match status" value="1"/>
</dbReference>